<evidence type="ECO:0000313" key="1">
    <source>
        <dbReference type="EMBL" id="CAD9352799.1"/>
    </source>
</evidence>
<reference evidence="1" key="1">
    <citation type="submission" date="2021-01" db="EMBL/GenBank/DDBJ databases">
        <authorList>
            <person name="Corre E."/>
            <person name="Pelletier E."/>
            <person name="Niang G."/>
            <person name="Scheremetjew M."/>
            <person name="Finn R."/>
            <person name="Kale V."/>
            <person name="Holt S."/>
            <person name="Cochrane G."/>
            <person name="Meng A."/>
            <person name="Brown T."/>
            <person name="Cohen L."/>
        </authorList>
    </citation>
    <scope>NUCLEOTIDE SEQUENCE</scope>
    <source>
        <strain evidence="1">Pop2</strain>
    </source>
</reference>
<dbReference type="EMBL" id="HBGN01035208">
    <property type="protein sequence ID" value="CAD9352799.1"/>
    <property type="molecule type" value="Transcribed_RNA"/>
</dbReference>
<name>A0A7S1ZZ03_9STRA</name>
<proteinExistence type="predicted"/>
<protein>
    <submittedName>
        <fullName evidence="1">Uncharacterized protein</fullName>
    </submittedName>
</protein>
<organism evidence="1">
    <name type="scientific">Ditylum brightwellii</name>
    <dbReference type="NCBI Taxonomy" id="49249"/>
    <lineage>
        <taxon>Eukaryota</taxon>
        <taxon>Sar</taxon>
        <taxon>Stramenopiles</taxon>
        <taxon>Ochrophyta</taxon>
        <taxon>Bacillariophyta</taxon>
        <taxon>Mediophyceae</taxon>
        <taxon>Lithodesmiophycidae</taxon>
        <taxon>Lithodesmiales</taxon>
        <taxon>Lithodesmiaceae</taxon>
        <taxon>Ditylum</taxon>
    </lineage>
</organism>
<sequence length="123" mass="14163">MGRSLGEIGKNYFFQEEDGRWNAIVLLKYRHGRRCRSAKGIIVRHSDDGQDRKSLASRVEPPRLFFVFDFDSLFFPASSSPVPAFTCTSRQLYEQFTSPSANQEYQFGLELDRDKMVLGDLSQ</sequence>
<gene>
    <name evidence="1" type="ORF">DBRI1063_LOCUS22647</name>
</gene>
<accession>A0A7S1ZZ03</accession>
<dbReference type="AlphaFoldDB" id="A0A7S1ZZ03"/>